<dbReference type="InterPro" id="IPR036318">
    <property type="entry name" value="FAD-bd_PCMH-like_sf"/>
</dbReference>
<dbReference type="InterPro" id="IPR016169">
    <property type="entry name" value="FAD-bd_PCMH_sub2"/>
</dbReference>
<dbReference type="GO" id="GO:0071949">
    <property type="term" value="F:FAD binding"/>
    <property type="evidence" value="ECO:0007669"/>
    <property type="project" value="InterPro"/>
</dbReference>
<feature type="non-terminal residue" evidence="5">
    <location>
        <position position="1"/>
    </location>
</feature>
<dbReference type="InterPro" id="IPR006094">
    <property type="entry name" value="Oxid_FAD_bind_N"/>
</dbReference>
<reference evidence="5" key="1">
    <citation type="submission" date="2020-11" db="EMBL/GenBank/DDBJ databases">
        <authorList>
            <consortium name="DOE Joint Genome Institute"/>
            <person name="Ahrendt S."/>
            <person name="Riley R."/>
            <person name="Andreopoulos W."/>
            <person name="LaButti K."/>
            <person name="Pangilinan J."/>
            <person name="Ruiz-duenas F.J."/>
            <person name="Barrasa J.M."/>
            <person name="Sanchez-Garcia M."/>
            <person name="Camarero S."/>
            <person name="Miyauchi S."/>
            <person name="Serrano A."/>
            <person name="Linde D."/>
            <person name="Babiker R."/>
            <person name="Drula E."/>
            <person name="Ayuso-Fernandez I."/>
            <person name="Pacheco R."/>
            <person name="Padilla G."/>
            <person name="Ferreira P."/>
            <person name="Barriuso J."/>
            <person name="Kellner H."/>
            <person name="Castanera R."/>
            <person name="Alfaro M."/>
            <person name="Ramirez L."/>
            <person name="Pisabarro A.G."/>
            <person name="Kuo A."/>
            <person name="Tritt A."/>
            <person name="Lipzen A."/>
            <person name="He G."/>
            <person name="Yan M."/>
            <person name="Ng V."/>
            <person name="Cullen D."/>
            <person name="Martin F."/>
            <person name="Rosso M.-N."/>
            <person name="Henrissat B."/>
            <person name="Hibbett D."/>
            <person name="Martinez A.T."/>
            <person name="Grigoriev I.V."/>
        </authorList>
    </citation>
    <scope>NUCLEOTIDE SEQUENCE</scope>
    <source>
        <strain evidence="5">AH 44721</strain>
    </source>
</reference>
<evidence type="ECO:0000313" key="6">
    <source>
        <dbReference type="Proteomes" id="UP000724874"/>
    </source>
</evidence>
<dbReference type="SUPFAM" id="SSF56176">
    <property type="entry name" value="FAD-binding/transporter-associated domain-like"/>
    <property type="match status" value="1"/>
</dbReference>
<feature type="domain" description="FAD-binding PCMH-type" evidence="4">
    <location>
        <begin position="116"/>
        <end position="301"/>
    </location>
</feature>
<dbReference type="Proteomes" id="UP000724874">
    <property type="component" value="Unassembled WGS sequence"/>
</dbReference>
<dbReference type="InterPro" id="IPR050432">
    <property type="entry name" value="FAD-linked_Oxidoreductases_BP"/>
</dbReference>
<dbReference type="InterPro" id="IPR012951">
    <property type="entry name" value="BBE"/>
</dbReference>
<dbReference type="Pfam" id="PF08031">
    <property type="entry name" value="BBE"/>
    <property type="match status" value="1"/>
</dbReference>
<dbReference type="EMBL" id="JADNYJ010000233">
    <property type="protein sequence ID" value="KAF8873597.1"/>
    <property type="molecule type" value="Genomic_DNA"/>
</dbReference>
<gene>
    <name evidence="5" type="ORF">CPB84DRAFT_1798248</name>
</gene>
<dbReference type="OrthoDB" id="9983560at2759"/>
<comment type="caution">
    <text evidence="5">The sequence shown here is derived from an EMBL/GenBank/DDBJ whole genome shotgun (WGS) entry which is preliminary data.</text>
</comment>
<dbReference type="AlphaFoldDB" id="A0A9P5N824"/>
<dbReference type="PANTHER" id="PTHR13878:SF91">
    <property type="entry name" value="FAD BINDING DOMAIN PROTEIN (AFU_ORTHOLOGUE AFUA_6G12070)-RELATED"/>
    <property type="match status" value="1"/>
</dbReference>
<sequence length="568" mass="61861">MFSLVLYIGVAALPALAQTSQDWAKLNATVGGRLFTGIPWAEPCFSSFNGKRVKPDSAECSFVQQNFFNSHLNRSQFFSAYDATNYETCMATGDQCELDWENPTNPLAFQPPNDCKQGSISNFYIDVRNANDVMAALKFSKSTGVRLVIKNTGHDFKGRSSAPGSLGLWMHNMKSLSHNPRYIPDGCSLKTAPQSAVTYGAGSQFQEIYQFAHDNNLLLVGGSDQSVGAAGGWHQGGGHSPLSPTLGLGADRALEYKVVTPDGVLRTANACQNSDLFWALRGGGGGTFGVVLELTAQAAPSSSFQVANINWPVTNANLKQVLSVFIDNITALAKQGWGGYLTPTEGNIILLNSKLNTKQAQESMQALISVSEKLGGVSNVTQVPTFLDWFHEWVGGTAGDQDNIGLPIAMGSRLIPAANHATAQSRAQLLEAMLNAFNSSTFSQVCITTPFALNEPDEDTSVNPVWRTSLYHVILTNTWLYNATLAEKKAAYATSSKAADFLREITPTSGAYVNEAAVHEPNYQTSFWNSKYQRLLQIKNKYDPERVFDCWQCIGWKGQSAPQYKCYI</sequence>
<evidence type="ECO:0000256" key="1">
    <source>
        <dbReference type="ARBA" id="ARBA00005466"/>
    </source>
</evidence>
<protein>
    <submittedName>
        <fullName evidence="5">FAD-binding domain-containing protein</fullName>
    </submittedName>
</protein>
<evidence type="ECO:0000256" key="2">
    <source>
        <dbReference type="ARBA" id="ARBA00023002"/>
    </source>
</evidence>
<feature type="chain" id="PRO_5040398347" evidence="3">
    <location>
        <begin position="18"/>
        <end position="568"/>
    </location>
</feature>
<evidence type="ECO:0000256" key="3">
    <source>
        <dbReference type="SAM" id="SignalP"/>
    </source>
</evidence>
<dbReference type="GO" id="GO:0016491">
    <property type="term" value="F:oxidoreductase activity"/>
    <property type="evidence" value="ECO:0007669"/>
    <property type="project" value="UniProtKB-KW"/>
</dbReference>
<keyword evidence="2" id="KW-0560">Oxidoreductase</keyword>
<dbReference type="PANTHER" id="PTHR13878">
    <property type="entry name" value="GULONOLACTONE OXIDASE"/>
    <property type="match status" value="1"/>
</dbReference>
<dbReference type="Pfam" id="PF01565">
    <property type="entry name" value="FAD_binding_4"/>
    <property type="match status" value="1"/>
</dbReference>
<dbReference type="Gene3D" id="3.30.465.10">
    <property type="match status" value="2"/>
</dbReference>
<keyword evidence="3" id="KW-0732">Signal</keyword>
<evidence type="ECO:0000313" key="5">
    <source>
        <dbReference type="EMBL" id="KAF8873597.1"/>
    </source>
</evidence>
<organism evidence="5 6">
    <name type="scientific">Gymnopilus junonius</name>
    <name type="common">Spectacular rustgill mushroom</name>
    <name type="synonym">Gymnopilus spectabilis subsp. junonius</name>
    <dbReference type="NCBI Taxonomy" id="109634"/>
    <lineage>
        <taxon>Eukaryota</taxon>
        <taxon>Fungi</taxon>
        <taxon>Dikarya</taxon>
        <taxon>Basidiomycota</taxon>
        <taxon>Agaricomycotina</taxon>
        <taxon>Agaricomycetes</taxon>
        <taxon>Agaricomycetidae</taxon>
        <taxon>Agaricales</taxon>
        <taxon>Agaricineae</taxon>
        <taxon>Hymenogastraceae</taxon>
        <taxon>Gymnopilus</taxon>
    </lineage>
</organism>
<dbReference type="InterPro" id="IPR016166">
    <property type="entry name" value="FAD-bd_PCMH"/>
</dbReference>
<keyword evidence="6" id="KW-1185">Reference proteome</keyword>
<evidence type="ECO:0000259" key="4">
    <source>
        <dbReference type="PROSITE" id="PS51387"/>
    </source>
</evidence>
<name>A0A9P5N824_GYMJU</name>
<proteinExistence type="inferred from homology"/>
<dbReference type="PROSITE" id="PS51387">
    <property type="entry name" value="FAD_PCMH"/>
    <property type="match status" value="1"/>
</dbReference>
<comment type="similarity">
    <text evidence="1">Belongs to the oxygen-dependent FAD-linked oxidoreductase family.</text>
</comment>
<accession>A0A9P5N824</accession>
<feature type="signal peptide" evidence="3">
    <location>
        <begin position="1"/>
        <end position="17"/>
    </location>
</feature>